<protein>
    <recommendedName>
        <fullName evidence="9">4-hydroxybenzoate polyprenyltransferase, mitochondrial</fullName>
        <shortName evidence="9">4-HB polyprenyltransferase</shortName>
        <ecNumber evidence="9">2.5.1.39</ecNumber>
    </recommendedName>
    <alternativeName>
        <fullName evidence="9">Para-hydroxybenzoate--polyprenyltransferase</fullName>
        <shortName evidence="9">PHB:PPT</shortName>
        <shortName evidence="9">PHB:polyprenyltransferase</shortName>
    </alternativeName>
</protein>
<comment type="caution">
    <text evidence="10">The sequence shown here is derived from an EMBL/GenBank/DDBJ whole genome shotgun (WGS) entry which is preliminary data.</text>
</comment>
<dbReference type="FunFam" id="1.20.120.1780:FF:000001">
    <property type="entry name" value="4-hydroxybenzoate octaprenyltransferase"/>
    <property type="match status" value="1"/>
</dbReference>
<name>A0A830HQV9_9CHLO</name>
<organism evidence="10 11">
    <name type="scientific">Pycnococcus provasolii</name>
    <dbReference type="NCBI Taxonomy" id="41880"/>
    <lineage>
        <taxon>Eukaryota</taxon>
        <taxon>Viridiplantae</taxon>
        <taxon>Chlorophyta</taxon>
        <taxon>Pseudoscourfieldiophyceae</taxon>
        <taxon>Pseudoscourfieldiales</taxon>
        <taxon>Pycnococcaceae</taxon>
        <taxon>Pycnococcus</taxon>
    </lineage>
</organism>
<keyword evidence="7 9" id="KW-1133">Transmembrane helix</keyword>
<dbReference type="UniPathway" id="UPA00232"/>
<comment type="pathway">
    <text evidence="9">Cofactor biosynthesis; ubiquinone biosynthesis.</text>
</comment>
<proteinExistence type="inferred from homology"/>
<evidence type="ECO:0000256" key="4">
    <source>
        <dbReference type="ARBA" id="ARBA00005985"/>
    </source>
</evidence>
<keyword evidence="6 9" id="KW-0812">Transmembrane</keyword>
<dbReference type="CDD" id="cd13959">
    <property type="entry name" value="PT_UbiA_COQ2"/>
    <property type="match status" value="1"/>
</dbReference>
<evidence type="ECO:0000256" key="6">
    <source>
        <dbReference type="ARBA" id="ARBA00022692"/>
    </source>
</evidence>
<evidence type="ECO:0000313" key="10">
    <source>
        <dbReference type="EMBL" id="GHP09308.1"/>
    </source>
</evidence>
<evidence type="ECO:0000313" key="11">
    <source>
        <dbReference type="Proteomes" id="UP000660262"/>
    </source>
</evidence>
<evidence type="ECO:0000256" key="7">
    <source>
        <dbReference type="ARBA" id="ARBA00022989"/>
    </source>
</evidence>
<keyword evidence="5 9" id="KW-0808">Transferase</keyword>
<evidence type="ECO:0000256" key="3">
    <source>
        <dbReference type="ARBA" id="ARBA00005179"/>
    </source>
</evidence>
<dbReference type="FunFam" id="1.10.357.140:FF:000008">
    <property type="entry name" value="4-hydroxybenzoate octaprenyltransferase"/>
    <property type="match status" value="1"/>
</dbReference>
<gene>
    <name evidence="10" type="ORF">PPROV_000804500</name>
</gene>
<feature type="transmembrane region" description="Helical" evidence="9">
    <location>
        <begin position="45"/>
        <end position="67"/>
    </location>
</feature>
<feature type="transmembrane region" description="Helical" evidence="9">
    <location>
        <begin position="88"/>
        <end position="109"/>
    </location>
</feature>
<comment type="catalytic activity">
    <reaction evidence="9">
        <text>an all-trans-polyprenyl diphosphate + 4-hydroxybenzoate = a 4-hydroxy-3-(all-trans-polyprenyl)benzoate + diphosphate</text>
        <dbReference type="Rhea" id="RHEA:44504"/>
        <dbReference type="Rhea" id="RHEA-COMP:9514"/>
        <dbReference type="Rhea" id="RHEA-COMP:9564"/>
        <dbReference type="ChEBI" id="CHEBI:17879"/>
        <dbReference type="ChEBI" id="CHEBI:33019"/>
        <dbReference type="ChEBI" id="CHEBI:58914"/>
        <dbReference type="ChEBI" id="CHEBI:78396"/>
        <dbReference type="EC" id="2.5.1.39"/>
    </reaction>
</comment>
<dbReference type="GO" id="GO:0005743">
    <property type="term" value="C:mitochondrial inner membrane"/>
    <property type="evidence" value="ECO:0007669"/>
    <property type="project" value="UniProtKB-SubCell"/>
</dbReference>
<dbReference type="PANTHER" id="PTHR11048">
    <property type="entry name" value="PRENYLTRANSFERASES"/>
    <property type="match status" value="1"/>
</dbReference>
<evidence type="ECO:0000256" key="5">
    <source>
        <dbReference type="ARBA" id="ARBA00022679"/>
    </source>
</evidence>
<comment type="similarity">
    <text evidence="4 9">Belongs to the UbiA prenyltransferase family.</text>
</comment>
<keyword evidence="11" id="KW-1185">Reference proteome</keyword>
<comment type="function">
    <text evidence="9">Catalyzes the prenylation of para-hydroxybenzoate (PHB) with an all-trans polyprenyl group. Mediates the second step in the final reaction sequence of coenzyme Q (CoQ) biosynthesis, which is the condensation of the polyisoprenoid side chain with PHB, generating the first membrane-bound Q intermediate.</text>
</comment>
<evidence type="ECO:0000256" key="2">
    <source>
        <dbReference type="ARBA" id="ARBA00004141"/>
    </source>
</evidence>
<dbReference type="GO" id="GO:0008412">
    <property type="term" value="F:4-hydroxybenzoate polyprenyltransferase activity"/>
    <property type="evidence" value="ECO:0007669"/>
    <property type="project" value="UniProtKB-EC"/>
</dbReference>
<dbReference type="EC" id="2.5.1.39" evidence="9"/>
<feature type="transmembrane region" description="Helical" evidence="9">
    <location>
        <begin position="21"/>
        <end position="39"/>
    </location>
</feature>
<dbReference type="AlphaFoldDB" id="A0A830HQV9"/>
<reference evidence="10" key="1">
    <citation type="submission" date="2020-10" db="EMBL/GenBank/DDBJ databases">
        <title>Unveiling of a novel bifunctional photoreceptor, Dualchrome1, isolated from a cosmopolitan green alga.</title>
        <authorList>
            <person name="Suzuki S."/>
            <person name="Kawachi M."/>
        </authorList>
    </citation>
    <scope>NUCLEOTIDE SEQUENCE</scope>
    <source>
        <strain evidence="10">NIES 2893</strain>
    </source>
</reference>
<dbReference type="Gene3D" id="1.10.357.140">
    <property type="entry name" value="UbiA prenyltransferase"/>
    <property type="match status" value="1"/>
</dbReference>
<keyword evidence="8 9" id="KW-0472">Membrane</keyword>
<keyword evidence="9" id="KW-0496">Mitochondrion</keyword>
<dbReference type="InterPro" id="IPR006370">
    <property type="entry name" value="HB_polyprenyltransferase-like"/>
</dbReference>
<accession>A0A830HQV9</accession>
<dbReference type="GO" id="GO:0008299">
    <property type="term" value="P:isoprenoid biosynthetic process"/>
    <property type="evidence" value="ECO:0007669"/>
    <property type="project" value="UniProtKB-UniRule"/>
</dbReference>
<dbReference type="InterPro" id="IPR044878">
    <property type="entry name" value="UbiA_sf"/>
</dbReference>
<evidence type="ECO:0000256" key="1">
    <source>
        <dbReference type="ARBA" id="ARBA00001946"/>
    </source>
</evidence>
<dbReference type="HAMAP" id="MF_01635">
    <property type="entry name" value="UbiA"/>
    <property type="match status" value="1"/>
</dbReference>
<keyword evidence="9" id="KW-0414">Isoprene biosynthesis</keyword>
<dbReference type="Pfam" id="PF01040">
    <property type="entry name" value="UbiA"/>
    <property type="match status" value="1"/>
</dbReference>
<dbReference type="InterPro" id="IPR000537">
    <property type="entry name" value="UbiA_prenyltransferase"/>
</dbReference>
<dbReference type="Proteomes" id="UP000660262">
    <property type="component" value="Unassembled WGS sequence"/>
</dbReference>
<sequence length="339" mass="35395">MATTLRSLLALARADKPTGTLLLFVPGAVSIALAAAPGTTPDAPLMSLFAVGSVLLRGAGCTINDMCDRDVDKLVARTRHRPLASGALSMRAATAFLGAQLALGAGVLYQLPPDAHVVGAASLPLVALYPLAKRVTDWPQLMLGATINWGAIFGYAATSERIERASANLTPRLDSPLDSPLLRPSEWPACFEKHVDAAVVVPLYVAFAAWTLLYDTIYAYQDMRDDARIGVRSSARALGTGARARAALLACACVAAAGTFVAGRNAGVQPLGWYDVGVATGATGLAMQAVTARLTCPASCAFHFNASPLYGFVLLAAASAERATDVRPRRAAKSEPVNY</sequence>
<keyword evidence="9" id="KW-0831">Ubiquinone biosynthesis</keyword>
<comment type="pathway">
    <text evidence="3">Secondary metabolite biosynthesis.</text>
</comment>
<dbReference type="EMBL" id="BNJQ01000024">
    <property type="protein sequence ID" value="GHP09308.1"/>
    <property type="molecule type" value="Genomic_DNA"/>
</dbReference>
<dbReference type="GO" id="GO:0006744">
    <property type="term" value="P:ubiquinone biosynthetic process"/>
    <property type="evidence" value="ECO:0007669"/>
    <property type="project" value="UniProtKB-UniRule"/>
</dbReference>
<comment type="cofactor">
    <cofactor evidence="1 9">
        <name>Mg(2+)</name>
        <dbReference type="ChEBI" id="CHEBI:18420"/>
    </cofactor>
</comment>
<dbReference type="Gene3D" id="1.20.120.1780">
    <property type="entry name" value="UbiA prenyltransferase"/>
    <property type="match status" value="1"/>
</dbReference>
<comment type="subcellular location">
    <subcellularLocation>
        <location evidence="2">Membrane</location>
        <topology evidence="2">Multi-pass membrane protein</topology>
    </subcellularLocation>
    <subcellularLocation>
        <location evidence="9">Mitochondrion inner membrane</location>
        <topology evidence="9">Multi-pass membrane protein</topology>
        <orientation evidence="9">Matrix side</orientation>
    </subcellularLocation>
</comment>
<evidence type="ECO:0000256" key="8">
    <source>
        <dbReference type="ARBA" id="ARBA00023136"/>
    </source>
</evidence>
<dbReference type="OrthoDB" id="18170at2759"/>
<dbReference type="PANTHER" id="PTHR11048:SF28">
    <property type="entry name" value="4-HYDROXYBENZOATE POLYPRENYLTRANSFERASE, MITOCHONDRIAL"/>
    <property type="match status" value="1"/>
</dbReference>
<dbReference type="InterPro" id="IPR039653">
    <property type="entry name" value="Prenyltransferase"/>
</dbReference>
<evidence type="ECO:0000256" key="9">
    <source>
        <dbReference type="HAMAP-Rule" id="MF_03189"/>
    </source>
</evidence>
<keyword evidence="9" id="KW-0999">Mitochondrion inner membrane</keyword>